<protein>
    <submittedName>
        <fullName evidence="1">Uncharacterized protein</fullName>
    </submittedName>
</protein>
<name>A0A916Z0V7_9BACT</name>
<keyword evidence="2" id="KW-1185">Reference proteome</keyword>
<comment type="caution">
    <text evidence="1">The sequence shown here is derived from an EMBL/GenBank/DDBJ whole genome shotgun (WGS) entry which is preliminary data.</text>
</comment>
<dbReference type="Proteomes" id="UP000609064">
    <property type="component" value="Unassembled WGS sequence"/>
</dbReference>
<dbReference type="EMBL" id="BMKK01000008">
    <property type="protein sequence ID" value="GGD70649.1"/>
    <property type="molecule type" value="Genomic_DNA"/>
</dbReference>
<evidence type="ECO:0000313" key="1">
    <source>
        <dbReference type="EMBL" id="GGD70649.1"/>
    </source>
</evidence>
<dbReference type="AlphaFoldDB" id="A0A916Z0V7"/>
<reference evidence="1" key="1">
    <citation type="journal article" date="2014" name="Int. J. Syst. Evol. Microbiol.">
        <title>Complete genome sequence of Corynebacterium casei LMG S-19264T (=DSM 44701T), isolated from a smear-ripened cheese.</title>
        <authorList>
            <consortium name="US DOE Joint Genome Institute (JGI-PGF)"/>
            <person name="Walter F."/>
            <person name="Albersmeier A."/>
            <person name="Kalinowski J."/>
            <person name="Ruckert C."/>
        </authorList>
    </citation>
    <scope>NUCLEOTIDE SEQUENCE</scope>
    <source>
        <strain evidence="1">CGMCC 1.15958</strain>
    </source>
</reference>
<reference evidence="1" key="2">
    <citation type="submission" date="2020-09" db="EMBL/GenBank/DDBJ databases">
        <authorList>
            <person name="Sun Q."/>
            <person name="Zhou Y."/>
        </authorList>
    </citation>
    <scope>NUCLEOTIDE SEQUENCE</scope>
    <source>
        <strain evidence="1">CGMCC 1.15958</strain>
    </source>
</reference>
<organism evidence="1 2">
    <name type="scientific">Emticicia aquatilis</name>
    <dbReference type="NCBI Taxonomy" id="1537369"/>
    <lineage>
        <taxon>Bacteria</taxon>
        <taxon>Pseudomonadati</taxon>
        <taxon>Bacteroidota</taxon>
        <taxon>Cytophagia</taxon>
        <taxon>Cytophagales</taxon>
        <taxon>Leadbetterellaceae</taxon>
        <taxon>Emticicia</taxon>
    </lineage>
</organism>
<dbReference type="RefSeq" id="WP_188768409.1">
    <property type="nucleotide sequence ID" value="NZ_BMKK01000008.1"/>
</dbReference>
<accession>A0A916Z0V7</accession>
<evidence type="ECO:0000313" key="2">
    <source>
        <dbReference type="Proteomes" id="UP000609064"/>
    </source>
</evidence>
<gene>
    <name evidence="1" type="ORF">GCM10011514_38410</name>
</gene>
<sequence length="172" mass="19996">MKKLQIYLLYFLPFISFGQEHSIEKHQKGISLEAFGISPFGSLNFDYALHRTQRGFFSLQVGIGIMSTIEDQWSFPHAISYNYLLNKPAKRRDPCKPNPKLRNETFLEIGYGQIFHSNQGTIGNIEYVMPILGFRTHFTKKIDREFYLKFRFTPNMIRNHPTFAGLALGKVI</sequence>
<proteinExistence type="predicted"/>